<dbReference type="Gene3D" id="3.30.1180.10">
    <property type="match status" value="1"/>
</dbReference>
<dbReference type="GO" id="GO:0008289">
    <property type="term" value="F:lipid binding"/>
    <property type="evidence" value="ECO:0007669"/>
    <property type="project" value="UniProtKB-KW"/>
</dbReference>
<dbReference type="PANTHER" id="PTHR33434">
    <property type="entry name" value="DEGV DOMAIN-CONTAINING PROTEIN DR_1986-RELATED"/>
    <property type="match status" value="1"/>
</dbReference>
<dbReference type="InterPro" id="IPR050270">
    <property type="entry name" value="DegV_domain_contain"/>
</dbReference>
<evidence type="ECO:0000313" key="2">
    <source>
        <dbReference type="EMBL" id="HIY61601.1"/>
    </source>
</evidence>
<evidence type="ECO:0000313" key="3">
    <source>
        <dbReference type="Proteomes" id="UP000824007"/>
    </source>
</evidence>
<keyword evidence="1" id="KW-0446">Lipid-binding</keyword>
<dbReference type="Pfam" id="PF02645">
    <property type="entry name" value="DegV"/>
    <property type="match status" value="1"/>
</dbReference>
<dbReference type="Gene3D" id="2.20.28.50">
    <property type="entry name" value="degv family protein"/>
    <property type="match status" value="1"/>
</dbReference>
<name>A0A9D2C8J8_9FIRM</name>
<dbReference type="NCBIfam" id="TIGR00762">
    <property type="entry name" value="DegV"/>
    <property type="match status" value="1"/>
</dbReference>
<dbReference type="PROSITE" id="PS51482">
    <property type="entry name" value="DEGV"/>
    <property type="match status" value="1"/>
</dbReference>
<dbReference type="Gene3D" id="3.40.50.10440">
    <property type="entry name" value="Dihydroxyacetone kinase, domain 1"/>
    <property type="match status" value="1"/>
</dbReference>
<dbReference type="Proteomes" id="UP000824007">
    <property type="component" value="Unassembled WGS sequence"/>
</dbReference>
<dbReference type="InterPro" id="IPR003797">
    <property type="entry name" value="DegV"/>
</dbReference>
<accession>A0A9D2C8J8</accession>
<comment type="caution">
    <text evidence="2">The sequence shown here is derived from an EMBL/GenBank/DDBJ whole genome shotgun (WGS) entry which is preliminary data.</text>
</comment>
<dbReference type="SUPFAM" id="SSF82549">
    <property type="entry name" value="DAK1/DegV-like"/>
    <property type="match status" value="1"/>
</dbReference>
<reference evidence="2" key="2">
    <citation type="submission" date="2021-04" db="EMBL/GenBank/DDBJ databases">
        <authorList>
            <person name="Gilroy R."/>
        </authorList>
    </citation>
    <scope>NUCLEOTIDE SEQUENCE</scope>
    <source>
        <strain evidence="2">ChiSxjej3B15-24422</strain>
    </source>
</reference>
<evidence type="ECO:0000256" key="1">
    <source>
        <dbReference type="ARBA" id="ARBA00023121"/>
    </source>
</evidence>
<organism evidence="2 3">
    <name type="scientific">Candidatus Eisenbergiella pullistercoris</name>
    <dbReference type="NCBI Taxonomy" id="2838555"/>
    <lineage>
        <taxon>Bacteria</taxon>
        <taxon>Bacillati</taxon>
        <taxon>Bacillota</taxon>
        <taxon>Clostridia</taxon>
        <taxon>Lachnospirales</taxon>
        <taxon>Lachnospiraceae</taxon>
        <taxon>Eisenbergiella</taxon>
    </lineage>
</organism>
<dbReference type="EMBL" id="DXDD01000163">
    <property type="protein sequence ID" value="HIY61601.1"/>
    <property type="molecule type" value="Genomic_DNA"/>
</dbReference>
<reference evidence="2" key="1">
    <citation type="journal article" date="2021" name="PeerJ">
        <title>Extensive microbial diversity within the chicken gut microbiome revealed by metagenomics and culture.</title>
        <authorList>
            <person name="Gilroy R."/>
            <person name="Ravi A."/>
            <person name="Getino M."/>
            <person name="Pursley I."/>
            <person name="Horton D.L."/>
            <person name="Alikhan N.F."/>
            <person name="Baker D."/>
            <person name="Gharbi K."/>
            <person name="Hall N."/>
            <person name="Watson M."/>
            <person name="Adriaenssens E.M."/>
            <person name="Foster-Nyarko E."/>
            <person name="Jarju S."/>
            <person name="Secka A."/>
            <person name="Antonio M."/>
            <person name="Oren A."/>
            <person name="Chaudhuri R.R."/>
            <person name="La Ragione R."/>
            <person name="Hildebrand F."/>
            <person name="Pallen M.J."/>
        </authorList>
    </citation>
    <scope>NUCLEOTIDE SEQUENCE</scope>
    <source>
        <strain evidence="2">ChiSxjej3B15-24422</strain>
    </source>
</reference>
<gene>
    <name evidence="2" type="ORF">H9831_13125</name>
</gene>
<proteinExistence type="predicted"/>
<dbReference type="PANTHER" id="PTHR33434:SF2">
    <property type="entry name" value="FATTY ACID-BINDING PROTEIN TM_1468"/>
    <property type="match status" value="1"/>
</dbReference>
<dbReference type="InterPro" id="IPR043168">
    <property type="entry name" value="DegV_C"/>
</dbReference>
<sequence>MSYKIVVDSCCELPEEYQNDSRFERVPLGLEVGDWRIQDDENFDQKEFLRKVAECPICPKSSCPSPERYRTSYEGEAEHVYVVTLSANLSGSHNSALLGKSLFEEKYGRDAKKIHVIDSRSASCGETQIAMKAMELEEQGLPFEEIVRKLEAFRDEMDTWFVLNNLETLRKNGRLTGVKALVASTLNIKPVMGATPEGTIIQLGQAVGLKKALIRMAGMVAEKVKNPQEKYLMISHCNNPEKAEWVRSMIMEQVSFAGSFILNTAGISSMYANDGGIIITA</sequence>
<protein>
    <submittedName>
        <fullName evidence="2">DegV family protein</fullName>
    </submittedName>
</protein>
<dbReference type="AlphaFoldDB" id="A0A9D2C8J8"/>